<proteinExistence type="predicted"/>
<accession>A0ABY1H704</accession>
<keyword evidence="3" id="KW-1185">Reference proteome</keyword>
<comment type="caution">
    <text evidence="2">The sequence shown here is derived from an EMBL/GenBank/DDBJ whole genome shotgun (WGS) entry which is preliminary data.</text>
</comment>
<sequence length="143" mass="17084">MTDIAVEKIETRISRLEDIVVKHYERLDTESIWLFVATTGTWGIDVTWVRLFALTLVAYYLFRKIFDKHYLKHKYSDELKEIINEIEKPAIPKDTQDRLLGQLSRVERKYLRSTKAYKLNVKFILSWVFFVISSYYAILDRLA</sequence>
<feature type="transmembrane region" description="Helical" evidence="1">
    <location>
        <begin position="119"/>
        <end position="138"/>
    </location>
</feature>
<protein>
    <submittedName>
        <fullName evidence="2">Uncharacterized protein</fullName>
    </submittedName>
</protein>
<feature type="transmembrane region" description="Helical" evidence="1">
    <location>
        <begin position="32"/>
        <end position="62"/>
    </location>
</feature>
<evidence type="ECO:0000313" key="3">
    <source>
        <dbReference type="Proteomes" id="UP000182660"/>
    </source>
</evidence>
<name>A0ABY1H704_9GAMM</name>
<gene>
    <name evidence="2" type="ORF">MT2528_0031</name>
</gene>
<organism evidence="2 3">
    <name type="scientific">Moritella viscosa</name>
    <dbReference type="NCBI Taxonomy" id="80854"/>
    <lineage>
        <taxon>Bacteria</taxon>
        <taxon>Pseudomonadati</taxon>
        <taxon>Pseudomonadota</taxon>
        <taxon>Gammaproteobacteria</taxon>
        <taxon>Alteromonadales</taxon>
        <taxon>Moritellaceae</taxon>
        <taxon>Moritella</taxon>
    </lineage>
</organism>
<dbReference type="GeneID" id="61293763"/>
<dbReference type="Proteomes" id="UP000182660">
    <property type="component" value="Unassembled WGS sequence"/>
</dbReference>
<keyword evidence="1" id="KW-1133">Transmembrane helix</keyword>
<dbReference type="RefSeq" id="WP_045108787.1">
    <property type="nucleotide sequence ID" value="NZ_CAWQZC010000070.1"/>
</dbReference>
<evidence type="ECO:0000256" key="1">
    <source>
        <dbReference type="SAM" id="Phobius"/>
    </source>
</evidence>
<reference evidence="2 3" key="1">
    <citation type="submission" date="2016-11" db="EMBL/GenBank/DDBJ databases">
        <authorList>
            <person name="Klemetsen T."/>
        </authorList>
    </citation>
    <scope>NUCLEOTIDE SEQUENCE [LARGE SCALE GENOMIC DNA]</scope>
    <source>
        <strain evidence="2">MT 2528</strain>
    </source>
</reference>
<keyword evidence="1" id="KW-0812">Transmembrane</keyword>
<evidence type="ECO:0000313" key="2">
    <source>
        <dbReference type="EMBL" id="SGY81345.1"/>
    </source>
</evidence>
<dbReference type="EMBL" id="FPLJ01000001">
    <property type="protein sequence ID" value="SGY81345.1"/>
    <property type="molecule type" value="Genomic_DNA"/>
</dbReference>
<keyword evidence="1" id="KW-0472">Membrane</keyword>